<keyword evidence="3" id="KW-1185">Reference proteome</keyword>
<name>A0ABR7YXB7_9PSED</name>
<evidence type="ECO:0000313" key="3">
    <source>
        <dbReference type="Proteomes" id="UP000805841"/>
    </source>
</evidence>
<evidence type="ECO:0000256" key="1">
    <source>
        <dbReference type="SAM" id="Phobius"/>
    </source>
</evidence>
<dbReference type="InterPro" id="IPR002798">
    <property type="entry name" value="SpoIIM-like"/>
</dbReference>
<dbReference type="EMBL" id="JAAOCA010000004">
    <property type="protein sequence ID" value="MBD1597826.1"/>
    <property type="molecule type" value="Genomic_DNA"/>
</dbReference>
<feature type="transmembrane region" description="Helical" evidence="1">
    <location>
        <begin position="176"/>
        <end position="199"/>
    </location>
</feature>
<keyword evidence="1" id="KW-1133">Transmembrane helix</keyword>
<keyword evidence="1" id="KW-0812">Transmembrane</keyword>
<sequence>MKQRQFEASHQRAWAAFEAQLGQAERAKAPVEHAQTFGPAYRRLCSHLALAQERQYTSHLIDRLQHLALRGHQQLYRHQPKPSAQLAHFLWVGFPRQVRAKGVFVLLAAATLSGTLALVAGLVYAYPELAYSVLPAGQLASIEQMYSPAHSHLGRAADRQASADWVMFCFYVMNNIGIAFQTFASGLLVGLGSLFYLFYNGLQIGVVAGHVSHSAAGLPFWSFVIGHGAFELTAITLAGAAGLQLGWALIAPGPLSRGQALRQAAKAAVQLVYGVVVFLLVAALLEAYWSAKGSITPATKFAVGAALWAGVLAYLLLAGRTPRAA</sequence>
<feature type="transmembrane region" description="Helical" evidence="1">
    <location>
        <begin position="301"/>
        <end position="319"/>
    </location>
</feature>
<feature type="transmembrane region" description="Helical" evidence="1">
    <location>
        <begin position="103"/>
        <end position="126"/>
    </location>
</feature>
<reference evidence="2 3" key="1">
    <citation type="journal article" date="2020" name="Insects">
        <title>Bacteria Belonging to Pseudomonas typographi sp. nov. from the Bark Beetle Ips typographus Have Genomic Potential to Aid in the Host Ecology.</title>
        <authorList>
            <person name="Peral-Aranega E."/>
            <person name="Saati-Santamaria Z."/>
            <person name="Kolarik M."/>
            <person name="Rivas R."/>
            <person name="Garcia-Fraile P."/>
        </authorList>
    </citation>
    <scope>NUCLEOTIDE SEQUENCE [LARGE SCALE GENOMIC DNA]</scope>
    <source>
        <strain evidence="2 3">CA3A</strain>
    </source>
</reference>
<dbReference type="RefSeq" id="WP_190417531.1">
    <property type="nucleotide sequence ID" value="NZ_JAAOCA010000004.1"/>
</dbReference>
<organism evidence="2 3">
    <name type="scientific">Pseudomonas typographi</name>
    <dbReference type="NCBI Taxonomy" id="2715964"/>
    <lineage>
        <taxon>Bacteria</taxon>
        <taxon>Pseudomonadati</taxon>
        <taxon>Pseudomonadota</taxon>
        <taxon>Gammaproteobacteria</taxon>
        <taxon>Pseudomonadales</taxon>
        <taxon>Pseudomonadaceae</taxon>
        <taxon>Pseudomonas</taxon>
    </lineage>
</organism>
<protein>
    <submittedName>
        <fullName evidence="2">Stage II sporulation protein M</fullName>
    </submittedName>
</protein>
<evidence type="ECO:0000313" key="2">
    <source>
        <dbReference type="EMBL" id="MBD1597826.1"/>
    </source>
</evidence>
<dbReference type="PANTHER" id="PTHR35337:SF1">
    <property type="entry name" value="SLR1478 PROTEIN"/>
    <property type="match status" value="1"/>
</dbReference>
<feature type="transmembrane region" description="Helical" evidence="1">
    <location>
        <begin position="232"/>
        <end position="250"/>
    </location>
</feature>
<comment type="caution">
    <text evidence="2">The sequence shown here is derived from an EMBL/GenBank/DDBJ whole genome shotgun (WGS) entry which is preliminary data.</text>
</comment>
<feature type="transmembrane region" description="Helical" evidence="1">
    <location>
        <begin position="271"/>
        <end position="289"/>
    </location>
</feature>
<gene>
    <name evidence="2" type="ORF">HAQ05_03730</name>
</gene>
<dbReference type="PANTHER" id="PTHR35337">
    <property type="entry name" value="SLR1478 PROTEIN"/>
    <property type="match status" value="1"/>
</dbReference>
<dbReference type="Proteomes" id="UP000805841">
    <property type="component" value="Unassembled WGS sequence"/>
</dbReference>
<keyword evidence="1" id="KW-0472">Membrane</keyword>
<dbReference type="Pfam" id="PF01944">
    <property type="entry name" value="SpoIIM"/>
    <property type="match status" value="1"/>
</dbReference>
<accession>A0ABR7YXB7</accession>
<feature type="transmembrane region" description="Helical" evidence="1">
    <location>
        <begin position="206"/>
        <end position="226"/>
    </location>
</feature>
<proteinExistence type="predicted"/>